<evidence type="ECO:0000259" key="1">
    <source>
        <dbReference type="SMART" id="SM00507"/>
    </source>
</evidence>
<dbReference type="Gene3D" id="3.90.75.20">
    <property type="match status" value="6"/>
</dbReference>
<proteinExistence type="predicted"/>
<name>A0A812YBF3_SYMPI</name>
<sequence>SWGRVLNCAATQKRCSAGIWEVSSFGRVKTPTGRVSFGSRKDTGYYRTIIGGYGYYVHRLVVAAFTGPPPSVAQWQVNHVDGDPANNCVANLRYVTQAENSKHSWSTNLNRKASSLQLRKPVWCRVAGGNDWSEFSSQSEAARNLNVSPSCISRCCRGLVPACSGGGIRYEFKFLADEPKMLAGEAWRPARYPGLEGPIDSLMISSHGRVLSTWCRHQHLSHGHRRRNGYYVVRKRGHFLQVHRLVAATFLGQPASKALHVNHKDLDRGNNHVDNLEYLTLSQNVKHALLQRQGQQGWMRNGKPVLARSLESDIGWLQFENIKAAAAHTGVKNHIISGSCKGCAASASKARTAGWQFQPAVQEVLEGEEWRQVVLAGARRTPGCMSEATYVRQAASSWQVSSHGRVRSSLGVTSYGWMTSDGYRRVRIERKSYLVHRLVAVAFLGPPSSVDQWQVNHMDGNRSNNCVTNLQYATGSENARHAWTSGGRTSRQPGKAVLWRICGEKFWASFPSQSEASRVLGVSAAKVSHYIRNAAVCHRNGGDSLELKAAPTSVVADLTQADIFQHEVWKNARHAGCGDPIENLMISDHGRIRHTRNWAVSRGSRTGSGYYSVQKNNRHYLVHRLVAGTFLGQPSAPNMQVNHKDGDRQNNHVQNLEYVTPSQNIRHSYLLRDGQDFQTSHGKPVEARLFGTSSPWLSFETIKAAAEYTKVGSRQVSECCKLQPGGGSYGAWEFRFSLEEVLADEEWRPVVLLGASAPGREHEIKCVVAVDALVILVKGADVFEGMKHWACKARACLQPGHTCDELLLFTREGWTHERLAAATQAVGEGGPCARKLRPDARAPRSHAHFSIFTVLFLMDVASSSPFVERRRSLAGIKRQKGRDNDGNISEISSTGSTQRALFYKAKMVMGIADGEDYQLAWLPFGGSVLGVPMKKECFQLAVYERVSADGHKFLVVNHTDVLQGLSCDQLVKRAKVIEPLVEKTKEVVAYDLTLNVEPSMDSQHIAAVIARCGQKINAECSLELPCQTALPTGVESMACAACGNPEAAMLSFSLSIDLCVFASLLRRDCGNAPESTGAILLCSFAQDALASLVTETPAMSVTQAIAATRGRLSSVASVADWVREVFFNGAFSPPTQWTWSFEFSLDVAAFIYGELLDLHAQSRLVKKTQSDSLQLLDASGLFTPDVAYFQSGGWQNATMEAERNSEARIEMCELLTAQPQLNGRAGVGCLRRDLGPELGNSVGRPEGARVELFRVRWPKRIWAVGLRELLGGPGRGTLTWAVGQTSSHECNNTWSWLPLPCLSDSVFNWQCIASPWQCQLLARICESEPAATYLFMQVCWLNQARRFASCWQVSSCGRVQSTKGVISCGSRVDDGYRRVKIGGVSYFVHRLVASAFLGPWPDAAQWQVNHIDRNRENNHKENLQYVTPSDNIRHARARDTGQARKQAARHGKPVLWREGGHQSWSFEASRTDAARAAGVSAQSVSRCCSGVATSCTVRLRNYEFKNGDAADVELLPDEVWRDAVHAGDEGTISNLWVSNFGRVRSATRVGTQMVSYGHRTVRGYFTIKKSDRSYKVHRLVAGTFLGHPASPSMQVNHKDMNRGNNHVQNLEYVTQSQNMRHALTQLREQWRNVGGCKPVQARVAGLDGAWIPFESIRAAAAYTGIRPASVSAACKGEVRGCNPPAWEFRFLVEEPLPGEEWRPVVLE</sequence>
<feature type="domain" description="HNH nuclease" evidence="1">
    <location>
        <begin position="51"/>
        <end position="101"/>
    </location>
</feature>
<feature type="domain" description="HNH nuclease" evidence="1">
    <location>
        <begin position="236"/>
        <end position="285"/>
    </location>
</feature>
<dbReference type="Proteomes" id="UP000649617">
    <property type="component" value="Unassembled WGS sequence"/>
</dbReference>
<comment type="caution">
    <text evidence="2">The sequence shown here is derived from an EMBL/GenBank/DDBJ whole genome shotgun (WGS) entry which is preliminary data.</text>
</comment>
<keyword evidence="3" id="KW-1185">Reference proteome</keyword>
<dbReference type="SMART" id="SM00507">
    <property type="entry name" value="HNHc"/>
    <property type="match status" value="6"/>
</dbReference>
<dbReference type="InterPro" id="IPR036388">
    <property type="entry name" value="WH-like_DNA-bd_sf"/>
</dbReference>
<reference evidence="2" key="1">
    <citation type="submission" date="2021-02" db="EMBL/GenBank/DDBJ databases">
        <authorList>
            <person name="Dougan E. K."/>
            <person name="Rhodes N."/>
            <person name="Thang M."/>
            <person name="Chan C."/>
        </authorList>
    </citation>
    <scope>NUCLEOTIDE SEQUENCE</scope>
</reference>
<dbReference type="SUPFAM" id="SSF54060">
    <property type="entry name" value="His-Me finger endonucleases"/>
    <property type="match status" value="6"/>
</dbReference>
<evidence type="ECO:0000313" key="2">
    <source>
        <dbReference type="EMBL" id="CAE7770300.1"/>
    </source>
</evidence>
<accession>A0A812YBF3</accession>
<feature type="domain" description="HNH nuclease" evidence="1">
    <location>
        <begin position="616"/>
        <end position="665"/>
    </location>
</feature>
<dbReference type="InterPro" id="IPR003615">
    <property type="entry name" value="HNH_nuc"/>
</dbReference>
<feature type="non-terminal residue" evidence="2">
    <location>
        <position position="1"/>
    </location>
</feature>
<dbReference type="InterPro" id="IPR044925">
    <property type="entry name" value="His-Me_finger_sf"/>
</dbReference>
<protein>
    <recommendedName>
        <fullName evidence="1">HNH nuclease domain-containing protein</fullName>
    </recommendedName>
</protein>
<feature type="domain" description="HNH nuclease" evidence="1">
    <location>
        <begin position="429"/>
        <end position="479"/>
    </location>
</feature>
<gene>
    <name evidence="2" type="ORF">SPIL2461_LOCUS22677</name>
</gene>
<dbReference type="Gene3D" id="1.10.10.10">
    <property type="entry name" value="Winged helix-like DNA-binding domain superfamily/Winged helix DNA-binding domain"/>
    <property type="match status" value="1"/>
</dbReference>
<evidence type="ECO:0000313" key="3">
    <source>
        <dbReference type="Proteomes" id="UP000649617"/>
    </source>
</evidence>
<feature type="domain" description="HNH nuclease" evidence="1">
    <location>
        <begin position="1382"/>
        <end position="1432"/>
    </location>
</feature>
<feature type="domain" description="HNH nuclease" evidence="1">
    <location>
        <begin position="1570"/>
        <end position="1619"/>
    </location>
</feature>
<feature type="non-terminal residue" evidence="2">
    <location>
        <position position="1707"/>
    </location>
</feature>
<organism evidence="2 3">
    <name type="scientific">Symbiodinium pilosum</name>
    <name type="common">Dinoflagellate</name>
    <dbReference type="NCBI Taxonomy" id="2952"/>
    <lineage>
        <taxon>Eukaryota</taxon>
        <taxon>Sar</taxon>
        <taxon>Alveolata</taxon>
        <taxon>Dinophyceae</taxon>
        <taxon>Suessiales</taxon>
        <taxon>Symbiodiniaceae</taxon>
        <taxon>Symbiodinium</taxon>
    </lineage>
</organism>
<dbReference type="EMBL" id="CAJNIZ010047548">
    <property type="protein sequence ID" value="CAE7770300.1"/>
    <property type="molecule type" value="Genomic_DNA"/>
</dbReference>
<dbReference type="Pfam" id="PF13392">
    <property type="entry name" value="HNH_3"/>
    <property type="match status" value="6"/>
</dbReference>
<dbReference type="OrthoDB" id="406694at2759"/>